<keyword evidence="2" id="KW-1185">Reference proteome</keyword>
<reference evidence="2" key="1">
    <citation type="journal article" date="2017" name="Cell">
        <title>Insights into land plant evolution garnered from the Marchantia polymorpha genome.</title>
        <authorList>
            <person name="Bowman J.L."/>
            <person name="Kohchi T."/>
            <person name="Yamato K.T."/>
            <person name="Jenkins J."/>
            <person name="Shu S."/>
            <person name="Ishizaki K."/>
            <person name="Yamaoka S."/>
            <person name="Nishihama R."/>
            <person name="Nakamura Y."/>
            <person name="Berger F."/>
            <person name="Adam C."/>
            <person name="Aki S.S."/>
            <person name="Althoff F."/>
            <person name="Araki T."/>
            <person name="Arteaga-Vazquez M.A."/>
            <person name="Balasubrmanian S."/>
            <person name="Barry K."/>
            <person name="Bauer D."/>
            <person name="Boehm C.R."/>
            <person name="Briginshaw L."/>
            <person name="Caballero-Perez J."/>
            <person name="Catarino B."/>
            <person name="Chen F."/>
            <person name="Chiyoda S."/>
            <person name="Chovatia M."/>
            <person name="Davies K.M."/>
            <person name="Delmans M."/>
            <person name="Demura T."/>
            <person name="Dierschke T."/>
            <person name="Dolan L."/>
            <person name="Dorantes-Acosta A.E."/>
            <person name="Eklund D.M."/>
            <person name="Florent S.N."/>
            <person name="Flores-Sandoval E."/>
            <person name="Fujiyama A."/>
            <person name="Fukuzawa H."/>
            <person name="Galik B."/>
            <person name="Grimanelli D."/>
            <person name="Grimwood J."/>
            <person name="Grossniklaus U."/>
            <person name="Hamada T."/>
            <person name="Haseloff J."/>
            <person name="Hetherington A.J."/>
            <person name="Higo A."/>
            <person name="Hirakawa Y."/>
            <person name="Hundley H.N."/>
            <person name="Ikeda Y."/>
            <person name="Inoue K."/>
            <person name="Inoue S.I."/>
            <person name="Ishida S."/>
            <person name="Jia Q."/>
            <person name="Kakita M."/>
            <person name="Kanazawa T."/>
            <person name="Kawai Y."/>
            <person name="Kawashima T."/>
            <person name="Kennedy M."/>
            <person name="Kinose K."/>
            <person name="Kinoshita T."/>
            <person name="Kohara Y."/>
            <person name="Koide E."/>
            <person name="Komatsu K."/>
            <person name="Kopischke S."/>
            <person name="Kubo M."/>
            <person name="Kyozuka J."/>
            <person name="Lagercrantz U."/>
            <person name="Lin S.S."/>
            <person name="Lindquist E."/>
            <person name="Lipzen A.M."/>
            <person name="Lu C.W."/>
            <person name="De Luna E."/>
            <person name="Martienssen R.A."/>
            <person name="Minamino N."/>
            <person name="Mizutani M."/>
            <person name="Mizutani M."/>
            <person name="Mochizuki N."/>
            <person name="Monte I."/>
            <person name="Mosher R."/>
            <person name="Nagasaki H."/>
            <person name="Nakagami H."/>
            <person name="Naramoto S."/>
            <person name="Nishitani K."/>
            <person name="Ohtani M."/>
            <person name="Okamoto T."/>
            <person name="Okumura M."/>
            <person name="Phillips J."/>
            <person name="Pollak B."/>
            <person name="Reinders A."/>
            <person name="Rovekamp M."/>
            <person name="Sano R."/>
            <person name="Sawa S."/>
            <person name="Schmid M.W."/>
            <person name="Shirakawa M."/>
            <person name="Solano R."/>
            <person name="Spunde A."/>
            <person name="Suetsugu N."/>
            <person name="Sugano S."/>
            <person name="Sugiyama A."/>
            <person name="Sun R."/>
            <person name="Suzuki Y."/>
            <person name="Takenaka M."/>
            <person name="Takezawa D."/>
            <person name="Tomogane H."/>
            <person name="Tsuzuki M."/>
            <person name="Ueda T."/>
            <person name="Umeda M."/>
            <person name="Ward J.M."/>
            <person name="Watanabe Y."/>
            <person name="Yazaki K."/>
            <person name="Yokoyama R."/>
            <person name="Yoshitake Y."/>
            <person name="Yotsui I."/>
            <person name="Zachgo S."/>
            <person name="Schmutz J."/>
        </authorList>
    </citation>
    <scope>NUCLEOTIDE SEQUENCE [LARGE SCALE GENOMIC DNA]</scope>
    <source>
        <strain evidence="2">Tak-1</strain>
    </source>
</reference>
<organism evidence="1 2">
    <name type="scientific">Marchantia polymorpha</name>
    <name type="common">Common liverwort</name>
    <name type="synonym">Marchantia aquatica</name>
    <dbReference type="NCBI Taxonomy" id="3197"/>
    <lineage>
        <taxon>Eukaryota</taxon>
        <taxon>Viridiplantae</taxon>
        <taxon>Streptophyta</taxon>
        <taxon>Embryophyta</taxon>
        <taxon>Marchantiophyta</taxon>
        <taxon>Marchantiopsida</taxon>
        <taxon>Marchantiidae</taxon>
        <taxon>Marchantiales</taxon>
        <taxon>Marchantiaceae</taxon>
        <taxon>Marchantia</taxon>
    </lineage>
</organism>
<dbReference type="OrthoDB" id="10628579at2759"/>
<protein>
    <submittedName>
        <fullName evidence="1">Uncharacterized protein</fullName>
    </submittedName>
</protein>
<dbReference type="AlphaFoldDB" id="A0A2R6VZ40"/>
<dbReference type="EMBL" id="KZ772975">
    <property type="protein sequence ID" value="PTQ26869.1"/>
    <property type="molecule type" value="Genomic_DNA"/>
</dbReference>
<evidence type="ECO:0000313" key="1">
    <source>
        <dbReference type="EMBL" id="PTQ26869.1"/>
    </source>
</evidence>
<evidence type="ECO:0000313" key="2">
    <source>
        <dbReference type="Proteomes" id="UP000244005"/>
    </source>
</evidence>
<gene>
    <name evidence="1" type="ORF">MARPO_0297s0002</name>
</gene>
<accession>A0A2R6VZ40</accession>
<dbReference type="Proteomes" id="UP000244005">
    <property type="component" value="Unassembled WGS sequence"/>
</dbReference>
<proteinExistence type="predicted"/>
<sequence length="255" mass="27069">MVRVRLVSYSCKINKHPTYATHSDGGMWRSSSTHDEPVIEIRTTALDLGPAGVAVSHGLVVLVLVLLRGHLADGGQPANSSHGAQEALDRENHVRGPLQIFPRLVGAGGRGLELVLVLGRRLLVVAEVLELVAMERRALGRGRRVADSPLVQPVVRGLGLGLGLPRSPVRRLPHGAHQAARLVPRTPAGHSRVAAGLRGRLHAIALLLLLLLAQPHERAGHSALALHLLLGACSLACSTSSCCCCYPTSLPADRR</sequence>
<name>A0A2R6VZ40_MARPO</name>